<name>A0A4Y2K5Q9_ARAVE</name>
<dbReference type="Proteomes" id="UP000499080">
    <property type="component" value="Unassembled WGS sequence"/>
</dbReference>
<protein>
    <submittedName>
        <fullName evidence="1">Uncharacterized protein</fullName>
    </submittedName>
</protein>
<comment type="caution">
    <text evidence="1">The sequence shown here is derived from an EMBL/GenBank/DDBJ whole genome shotgun (WGS) entry which is preliminary data.</text>
</comment>
<sequence>MDAFSFQVSSFIFRRVRKGDLAISSLLQMNRKGDLAISSLLQMKRKGDLAISSLLQMNRKGDLAISSLLQMNRFQYLPSISEETIVPASSTFQRTAHIRLKG</sequence>
<dbReference type="AlphaFoldDB" id="A0A4Y2K5Q9"/>
<reference evidence="1 2" key="1">
    <citation type="journal article" date="2019" name="Sci. Rep.">
        <title>Orb-weaving spider Araneus ventricosus genome elucidates the spidroin gene catalogue.</title>
        <authorList>
            <person name="Kono N."/>
            <person name="Nakamura H."/>
            <person name="Ohtoshi R."/>
            <person name="Moran D.A.P."/>
            <person name="Shinohara A."/>
            <person name="Yoshida Y."/>
            <person name="Fujiwara M."/>
            <person name="Mori M."/>
            <person name="Tomita M."/>
            <person name="Arakawa K."/>
        </authorList>
    </citation>
    <scope>NUCLEOTIDE SEQUENCE [LARGE SCALE GENOMIC DNA]</scope>
</reference>
<proteinExistence type="predicted"/>
<dbReference type="EMBL" id="BGPR01004157">
    <property type="protein sequence ID" value="GBM96592.1"/>
    <property type="molecule type" value="Genomic_DNA"/>
</dbReference>
<evidence type="ECO:0000313" key="2">
    <source>
        <dbReference type="Proteomes" id="UP000499080"/>
    </source>
</evidence>
<evidence type="ECO:0000313" key="1">
    <source>
        <dbReference type="EMBL" id="GBM96592.1"/>
    </source>
</evidence>
<accession>A0A4Y2K5Q9</accession>
<gene>
    <name evidence="1" type="ORF">AVEN_111416_1</name>
</gene>
<keyword evidence="2" id="KW-1185">Reference proteome</keyword>
<organism evidence="1 2">
    <name type="scientific">Araneus ventricosus</name>
    <name type="common">Orbweaver spider</name>
    <name type="synonym">Epeira ventricosa</name>
    <dbReference type="NCBI Taxonomy" id="182803"/>
    <lineage>
        <taxon>Eukaryota</taxon>
        <taxon>Metazoa</taxon>
        <taxon>Ecdysozoa</taxon>
        <taxon>Arthropoda</taxon>
        <taxon>Chelicerata</taxon>
        <taxon>Arachnida</taxon>
        <taxon>Araneae</taxon>
        <taxon>Araneomorphae</taxon>
        <taxon>Entelegynae</taxon>
        <taxon>Araneoidea</taxon>
        <taxon>Araneidae</taxon>
        <taxon>Araneus</taxon>
    </lineage>
</organism>